<dbReference type="RefSeq" id="WP_222988287.1">
    <property type="nucleotide sequence ID" value="NZ_JAINVV010000001.1"/>
</dbReference>
<keyword evidence="5 6" id="KW-0472">Membrane</keyword>
<feature type="transmembrane region" description="Helical" evidence="6">
    <location>
        <begin position="164"/>
        <end position="186"/>
    </location>
</feature>
<reference evidence="7 8" key="1">
    <citation type="submission" date="2021-08" db="EMBL/GenBank/DDBJ databases">
        <authorList>
            <person name="Tuo L."/>
        </authorList>
    </citation>
    <scope>NUCLEOTIDE SEQUENCE [LARGE SCALE GENOMIC DNA]</scope>
    <source>
        <strain evidence="7 8">JCM 31229</strain>
    </source>
</reference>
<keyword evidence="4 6" id="KW-1133">Transmembrane helix</keyword>
<evidence type="ECO:0000256" key="6">
    <source>
        <dbReference type="SAM" id="Phobius"/>
    </source>
</evidence>
<gene>
    <name evidence="7" type="ORF">K7G82_02835</name>
</gene>
<organism evidence="7 8">
    <name type="scientific">Sphingomonas colocasiae</name>
    <dbReference type="NCBI Taxonomy" id="1848973"/>
    <lineage>
        <taxon>Bacteria</taxon>
        <taxon>Pseudomonadati</taxon>
        <taxon>Pseudomonadota</taxon>
        <taxon>Alphaproteobacteria</taxon>
        <taxon>Sphingomonadales</taxon>
        <taxon>Sphingomonadaceae</taxon>
        <taxon>Sphingomonas</taxon>
    </lineage>
</organism>
<dbReference type="InterPro" id="IPR050189">
    <property type="entry name" value="MFS_Efflux_Transporters"/>
</dbReference>
<dbReference type="EMBL" id="JAINVV010000001">
    <property type="protein sequence ID" value="MBY8821209.1"/>
    <property type="molecule type" value="Genomic_DNA"/>
</dbReference>
<feature type="transmembrane region" description="Helical" evidence="6">
    <location>
        <begin position="46"/>
        <end position="70"/>
    </location>
</feature>
<comment type="caution">
    <text evidence="7">The sequence shown here is derived from an EMBL/GenBank/DDBJ whole genome shotgun (WGS) entry which is preliminary data.</text>
</comment>
<sequence length="399" mass="40909">MSEQNTLSDTRFLSSFILLAAISGLTVGLGKILTTLYAISLGATPFQVGVVSAMESIGMVLVTVPAGFIIARYGARGVYFLSSLGPLLVNLVMPLSGSWITLAAGRGLIGLCIPFRMVSMNSSFLERLKTLGQAKAGWYRGALTGGTAIIGPAAAALLSQRAGIAISFWIVAALFGLMALFSLSFLPVRDVRGAEEAPGFIAELQLIFANAGVAESCLVEFVSSATNALFGTFIILVAIGLPLLTEQDGIHVLLFQGAISVAMLFLGGSLVQRLATPHAYGISLSLAALALVALGLAGGFTGLAIGAMLLSGGSAIVHLVNVRMLASVPGGKSKIAGLYNLASMTGSSFGAIAGGFASKLVAVQSVFLLWIPLLFAAAVVIALLRRRSAVTTSVALGEA</sequence>
<protein>
    <submittedName>
        <fullName evidence="7">MFS transporter</fullName>
    </submittedName>
</protein>
<proteinExistence type="predicted"/>
<feature type="transmembrane region" description="Helical" evidence="6">
    <location>
        <begin position="138"/>
        <end position="158"/>
    </location>
</feature>
<feature type="transmembrane region" description="Helical" evidence="6">
    <location>
        <begin position="12"/>
        <end position="40"/>
    </location>
</feature>
<dbReference type="PANTHER" id="PTHR43124">
    <property type="entry name" value="PURINE EFFLUX PUMP PBUE"/>
    <property type="match status" value="1"/>
</dbReference>
<feature type="transmembrane region" description="Helical" evidence="6">
    <location>
        <begin position="338"/>
        <end position="357"/>
    </location>
</feature>
<accession>A0ABS7PJQ6</accession>
<feature type="transmembrane region" description="Helical" evidence="6">
    <location>
        <begin position="363"/>
        <end position="384"/>
    </location>
</feature>
<evidence type="ECO:0000256" key="3">
    <source>
        <dbReference type="ARBA" id="ARBA00022692"/>
    </source>
</evidence>
<evidence type="ECO:0000256" key="4">
    <source>
        <dbReference type="ARBA" id="ARBA00022989"/>
    </source>
</evidence>
<dbReference type="PANTHER" id="PTHR43124:SF3">
    <property type="entry name" value="CHLORAMPHENICOL EFFLUX PUMP RV0191"/>
    <property type="match status" value="1"/>
</dbReference>
<keyword evidence="2" id="KW-1003">Cell membrane</keyword>
<dbReference type="SUPFAM" id="SSF103473">
    <property type="entry name" value="MFS general substrate transporter"/>
    <property type="match status" value="1"/>
</dbReference>
<name>A0ABS7PJQ6_9SPHN</name>
<evidence type="ECO:0000313" key="7">
    <source>
        <dbReference type="EMBL" id="MBY8821209.1"/>
    </source>
</evidence>
<dbReference type="Pfam" id="PF07690">
    <property type="entry name" value="MFS_1"/>
    <property type="match status" value="1"/>
</dbReference>
<evidence type="ECO:0000256" key="2">
    <source>
        <dbReference type="ARBA" id="ARBA00022475"/>
    </source>
</evidence>
<keyword evidence="8" id="KW-1185">Reference proteome</keyword>
<dbReference type="InterPro" id="IPR036259">
    <property type="entry name" value="MFS_trans_sf"/>
</dbReference>
<keyword evidence="3 6" id="KW-0812">Transmembrane</keyword>
<feature type="transmembrane region" description="Helical" evidence="6">
    <location>
        <begin position="77"/>
        <end position="93"/>
    </location>
</feature>
<comment type="subcellular location">
    <subcellularLocation>
        <location evidence="1">Cell membrane</location>
        <topology evidence="1">Multi-pass membrane protein</topology>
    </subcellularLocation>
</comment>
<feature type="transmembrane region" description="Helical" evidence="6">
    <location>
        <begin position="278"/>
        <end position="297"/>
    </location>
</feature>
<dbReference type="Proteomes" id="UP000706039">
    <property type="component" value="Unassembled WGS sequence"/>
</dbReference>
<evidence type="ECO:0000313" key="8">
    <source>
        <dbReference type="Proteomes" id="UP000706039"/>
    </source>
</evidence>
<feature type="transmembrane region" description="Helical" evidence="6">
    <location>
        <begin position="225"/>
        <end position="244"/>
    </location>
</feature>
<feature type="transmembrane region" description="Helical" evidence="6">
    <location>
        <begin position="250"/>
        <end position="271"/>
    </location>
</feature>
<evidence type="ECO:0000256" key="5">
    <source>
        <dbReference type="ARBA" id="ARBA00023136"/>
    </source>
</evidence>
<feature type="transmembrane region" description="Helical" evidence="6">
    <location>
        <begin position="303"/>
        <end position="326"/>
    </location>
</feature>
<evidence type="ECO:0000256" key="1">
    <source>
        <dbReference type="ARBA" id="ARBA00004651"/>
    </source>
</evidence>
<dbReference type="Gene3D" id="1.20.1250.20">
    <property type="entry name" value="MFS general substrate transporter like domains"/>
    <property type="match status" value="1"/>
</dbReference>
<dbReference type="InterPro" id="IPR011701">
    <property type="entry name" value="MFS"/>
</dbReference>